<dbReference type="Proteomes" id="UP001371224">
    <property type="component" value="Unassembled WGS sequence"/>
</dbReference>
<gene>
    <name evidence="6" type="ORF">WDU99_05310</name>
</gene>
<feature type="domain" description="HTH tetR-type" evidence="5">
    <location>
        <begin position="5"/>
        <end position="65"/>
    </location>
</feature>
<keyword evidence="1" id="KW-0805">Transcription regulation</keyword>
<comment type="caution">
    <text evidence="6">The sequence shown here is derived from an EMBL/GenBank/DDBJ whole genome shotgun (WGS) entry which is preliminary data.</text>
</comment>
<proteinExistence type="predicted"/>
<sequence length="198" mass="20963">MPRPPLARERVLDAYEGILVSDGERAATLDAVAGAAGVSKGGLLYHFASKDDLAEGMIRRFTALSDDDVSRMGQAPEGAVAYYVRTSVMEDDALDRALIAVTRLAQGGSAPASEALRESRRRWAETIRPHVDDDSALDLVMLVSDGLYFNNSLLGSGDDPRRFGGFVPSGAALTRLVARVLNATTRTPAAAGPASDSE</sequence>
<dbReference type="PRINTS" id="PR00455">
    <property type="entry name" value="HTHTETR"/>
</dbReference>
<dbReference type="PROSITE" id="PS50977">
    <property type="entry name" value="HTH_TETR_2"/>
    <property type="match status" value="1"/>
</dbReference>
<accession>A0ABU8L8T2</accession>
<dbReference type="Pfam" id="PF00440">
    <property type="entry name" value="TetR_N"/>
    <property type="match status" value="1"/>
</dbReference>
<dbReference type="PANTHER" id="PTHR30055">
    <property type="entry name" value="HTH-TYPE TRANSCRIPTIONAL REGULATOR RUTR"/>
    <property type="match status" value="1"/>
</dbReference>
<dbReference type="Gene3D" id="1.10.357.10">
    <property type="entry name" value="Tetracycline Repressor, domain 2"/>
    <property type="match status" value="1"/>
</dbReference>
<protein>
    <submittedName>
        <fullName evidence="6">TetR/AcrR family transcriptional regulator</fullName>
    </submittedName>
</protein>
<dbReference type="InterPro" id="IPR050109">
    <property type="entry name" value="HTH-type_TetR-like_transc_reg"/>
</dbReference>
<dbReference type="PANTHER" id="PTHR30055:SF234">
    <property type="entry name" value="HTH-TYPE TRANSCRIPTIONAL REGULATOR BETI"/>
    <property type="match status" value="1"/>
</dbReference>
<name>A0ABU8L8T2_9MICO</name>
<evidence type="ECO:0000313" key="7">
    <source>
        <dbReference type="Proteomes" id="UP001371224"/>
    </source>
</evidence>
<reference evidence="6 7" key="1">
    <citation type="submission" date="2024-02" db="EMBL/GenBank/DDBJ databases">
        <authorList>
            <person name="Saticioglu I.B."/>
        </authorList>
    </citation>
    <scope>NUCLEOTIDE SEQUENCE [LARGE SCALE GENOMIC DNA]</scope>
    <source>
        <strain evidence="6 7">Mu-80</strain>
    </source>
</reference>
<evidence type="ECO:0000256" key="3">
    <source>
        <dbReference type="ARBA" id="ARBA00023163"/>
    </source>
</evidence>
<organism evidence="6 7">
    <name type="scientific">Microbacterium bandirmense</name>
    <dbReference type="NCBI Taxonomy" id="3122050"/>
    <lineage>
        <taxon>Bacteria</taxon>
        <taxon>Bacillati</taxon>
        <taxon>Actinomycetota</taxon>
        <taxon>Actinomycetes</taxon>
        <taxon>Micrococcales</taxon>
        <taxon>Microbacteriaceae</taxon>
        <taxon>Microbacterium</taxon>
    </lineage>
</organism>
<keyword evidence="7" id="KW-1185">Reference proteome</keyword>
<keyword evidence="2 4" id="KW-0238">DNA-binding</keyword>
<dbReference type="Pfam" id="PF17937">
    <property type="entry name" value="TetR_C_28"/>
    <property type="match status" value="1"/>
</dbReference>
<dbReference type="InterPro" id="IPR009057">
    <property type="entry name" value="Homeodomain-like_sf"/>
</dbReference>
<evidence type="ECO:0000259" key="5">
    <source>
        <dbReference type="PROSITE" id="PS50977"/>
    </source>
</evidence>
<dbReference type="SUPFAM" id="SSF46689">
    <property type="entry name" value="Homeodomain-like"/>
    <property type="match status" value="1"/>
</dbReference>
<evidence type="ECO:0000256" key="2">
    <source>
        <dbReference type="ARBA" id="ARBA00023125"/>
    </source>
</evidence>
<dbReference type="RefSeq" id="WP_337331387.1">
    <property type="nucleotide sequence ID" value="NZ_JBBDGM010000003.1"/>
</dbReference>
<evidence type="ECO:0000256" key="1">
    <source>
        <dbReference type="ARBA" id="ARBA00023015"/>
    </source>
</evidence>
<dbReference type="EMBL" id="JBBDGM010000003">
    <property type="protein sequence ID" value="MEJ1087729.1"/>
    <property type="molecule type" value="Genomic_DNA"/>
</dbReference>
<evidence type="ECO:0000313" key="6">
    <source>
        <dbReference type="EMBL" id="MEJ1087729.1"/>
    </source>
</evidence>
<feature type="DNA-binding region" description="H-T-H motif" evidence="4">
    <location>
        <begin position="28"/>
        <end position="47"/>
    </location>
</feature>
<dbReference type="InterPro" id="IPR041479">
    <property type="entry name" value="TetR_CgmR_C"/>
</dbReference>
<dbReference type="InterPro" id="IPR001647">
    <property type="entry name" value="HTH_TetR"/>
</dbReference>
<keyword evidence="3" id="KW-0804">Transcription</keyword>
<evidence type="ECO:0000256" key="4">
    <source>
        <dbReference type="PROSITE-ProRule" id="PRU00335"/>
    </source>
</evidence>